<evidence type="ECO:0000313" key="1">
    <source>
        <dbReference type="EMBL" id="JAH57287.1"/>
    </source>
</evidence>
<protein>
    <submittedName>
        <fullName evidence="1">Uncharacterized protein</fullName>
    </submittedName>
</protein>
<dbReference type="AlphaFoldDB" id="A0A0E9TV12"/>
<organism evidence="1">
    <name type="scientific">Anguilla anguilla</name>
    <name type="common">European freshwater eel</name>
    <name type="synonym">Muraena anguilla</name>
    <dbReference type="NCBI Taxonomy" id="7936"/>
    <lineage>
        <taxon>Eukaryota</taxon>
        <taxon>Metazoa</taxon>
        <taxon>Chordata</taxon>
        <taxon>Craniata</taxon>
        <taxon>Vertebrata</taxon>
        <taxon>Euteleostomi</taxon>
        <taxon>Actinopterygii</taxon>
        <taxon>Neopterygii</taxon>
        <taxon>Teleostei</taxon>
        <taxon>Anguilliformes</taxon>
        <taxon>Anguillidae</taxon>
        <taxon>Anguilla</taxon>
    </lineage>
</organism>
<sequence>MKQQEDVNMHTLLHKK</sequence>
<accession>A0A0E9TV12</accession>
<dbReference type="EMBL" id="GBXM01051290">
    <property type="protein sequence ID" value="JAH57287.1"/>
    <property type="molecule type" value="Transcribed_RNA"/>
</dbReference>
<proteinExistence type="predicted"/>
<name>A0A0E9TV12_ANGAN</name>
<reference evidence="1" key="1">
    <citation type="submission" date="2014-11" db="EMBL/GenBank/DDBJ databases">
        <authorList>
            <person name="Amaro Gonzalez C."/>
        </authorList>
    </citation>
    <scope>NUCLEOTIDE SEQUENCE</scope>
</reference>
<reference evidence="1" key="2">
    <citation type="journal article" date="2015" name="Fish Shellfish Immunol.">
        <title>Early steps in the European eel (Anguilla anguilla)-Vibrio vulnificus interaction in the gills: Role of the RtxA13 toxin.</title>
        <authorList>
            <person name="Callol A."/>
            <person name="Pajuelo D."/>
            <person name="Ebbesson L."/>
            <person name="Teles M."/>
            <person name="MacKenzie S."/>
            <person name="Amaro C."/>
        </authorList>
    </citation>
    <scope>NUCLEOTIDE SEQUENCE</scope>
</reference>